<dbReference type="SUPFAM" id="SSF56801">
    <property type="entry name" value="Acetyl-CoA synthetase-like"/>
    <property type="match status" value="1"/>
</dbReference>
<dbReference type="RefSeq" id="WP_130607754.1">
    <property type="nucleotide sequence ID" value="NZ_AP019368.1"/>
</dbReference>
<proteinExistence type="predicted"/>
<accession>A0A4P2VMY8</accession>
<dbReference type="Proteomes" id="UP000291236">
    <property type="component" value="Chromosome"/>
</dbReference>
<dbReference type="Gene3D" id="3.40.50.12780">
    <property type="entry name" value="N-terminal domain of ligase-like"/>
    <property type="match status" value="1"/>
</dbReference>
<evidence type="ECO:0000313" key="3">
    <source>
        <dbReference type="Proteomes" id="UP000291236"/>
    </source>
</evidence>
<dbReference type="InterPro" id="IPR053158">
    <property type="entry name" value="CapK_Type1_Caps_Biosynth"/>
</dbReference>
<dbReference type="InterPro" id="IPR000873">
    <property type="entry name" value="AMP-dep_synth/lig_dom"/>
</dbReference>
<dbReference type="PANTHER" id="PTHR36932">
    <property type="entry name" value="CAPSULAR POLYSACCHARIDE BIOSYNTHESIS PROTEIN"/>
    <property type="match status" value="1"/>
</dbReference>
<evidence type="ECO:0000259" key="1">
    <source>
        <dbReference type="Pfam" id="PF00501"/>
    </source>
</evidence>
<feature type="domain" description="AMP-dependent synthetase/ligase" evidence="1">
    <location>
        <begin position="203"/>
        <end position="316"/>
    </location>
</feature>
<dbReference type="Pfam" id="PF00501">
    <property type="entry name" value="AMP-binding"/>
    <property type="match status" value="1"/>
</dbReference>
<protein>
    <recommendedName>
        <fullName evidence="1">AMP-dependent synthetase/ligase domain-containing protein</fullName>
    </recommendedName>
</protein>
<dbReference type="AlphaFoldDB" id="A0A4P2VMY8"/>
<gene>
    <name evidence="2" type="ORF">JCM31447_13320</name>
</gene>
<dbReference type="EMBL" id="AP019368">
    <property type="protein sequence ID" value="BBH52889.1"/>
    <property type="molecule type" value="Genomic_DNA"/>
</dbReference>
<name>A0A4P2VMY8_FLUSA</name>
<dbReference type="KEGG" id="sbf:JCM31447_13320"/>
<sequence>MRVIEAIYDILYVELSKLVGKIHVRYKIQLLEKLRLRKLRKISKFAFANSNFYRKVFTENGIKEEDLDRIHFDQLPIIKKKDIIDNIQDVFTDKSLVKEDLFSFIHDSSSGNIYKEKYICFTTSGTLGLKLPILFSLKDFNKIIINTLFYNTFPIKFLLGIKTRVTMIGLIEGRSAGITFFKNLPNFIYNKKSISLLLPIPKIVEELNSFNPEMLISYPGVFVSLLDYKKKGELKISPKKIVLSGEILTKENAKKIRETFNCEVVNSYGSSECLIVGTQKNDKPYLIFPNTCHLELIGQDNKPAPIGELGRIVITNFHNFSQPFIRYDIGDFAVNTVNEFGEFSFDGVAGRNYKPILFQNNKGEEFEIFHWTFYTYILYAAGIYKSQMHIGNNCFKTFLVGTQDCIEKCKNNFDELLKSLGAEKSVKFCFEKVDDIKPESNGKIPFIVFDDSLNY</sequence>
<organism evidence="2 3">
    <name type="scientific">Fluviispira sanaruensis</name>
    <dbReference type="NCBI Taxonomy" id="2493639"/>
    <lineage>
        <taxon>Bacteria</taxon>
        <taxon>Pseudomonadati</taxon>
        <taxon>Bdellovibrionota</taxon>
        <taxon>Oligoflexia</taxon>
        <taxon>Silvanigrellales</taxon>
        <taxon>Silvanigrellaceae</taxon>
        <taxon>Fluviispira</taxon>
    </lineage>
</organism>
<dbReference type="InterPro" id="IPR042099">
    <property type="entry name" value="ANL_N_sf"/>
</dbReference>
<evidence type="ECO:0000313" key="2">
    <source>
        <dbReference type="EMBL" id="BBH52889.1"/>
    </source>
</evidence>
<dbReference type="PANTHER" id="PTHR36932:SF1">
    <property type="entry name" value="CAPSULAR POLYSACCHARIDE BIOSYNTHESIS PROTEIN"/>
    <property type="match status" value="1"/>
</dbReference>
<reference evidence="2 3" key="1">
    <citation type="submission" date="2018-12" db="EMBL/GenBank/DDBJ databases">
        <title>Rubrispira sanarue gen. nov., sp., nov., a member of the order Silvanigrellales, isolated from a brackish lake in Hamamatsu Japan.</title>
        <authorList>
            <person name="Maejima Y."/>
            <person name="Iino T."/>
            <person name="Muraguchi Y."/>
            <person name="Fukuda K."/>
            <person name="Nojiri H."/>
            <person name="Ohkuma M."/>
            <person name="Moriuchi R."/>
            <person name="Dohra H."/>
            <person name="Kimbara K."/>
            <person name="Shintani M."/>
        </authorList>
    </citation>
    <scope>NUCLEOTIDE SEQUENCE [LARGE SCALE GENOMIC DNA]</scope>
    <source>
        <strain evidence="2 3">RF1110005</strain>
    </source>
</reference>
<dbReference type="OrthoDB" id="580775at2"/>
<keyword evidence="3" id="KW-1185">Reference proteome</keyword>